<dbReference type="PANTHER" id="PTHR33525">
    <property type="match status" value="1"/>
</dbReference>
<reference evidence="2 3" key="1">
    <citation type="submission" date="2016-08" db="EMBL/GenBank/DDBJ databases">
        <authorList>
            <person name="Seilhamer J.J."/>
        </authorList>
    </citation>
    <scope>NUCLEOTIDE SEQUENCE [LARGE SCALE GENOMIC DNA]</scope>
    <source>
        <strain evidence="2 3">PH27A</strain>
    </source>
</reference>
<feature type="domain" description="HDOD" evidence="1">
    <location>
        <begin position="206"/>
        <end position="391"/>
    </location>
</feature>
<evidence type="ECO:0000259" key="1">
    <source>
        <dbReference type="PROSITE" id="PS51833"/>
    </source>
</evidence>
<comment type="caution">
    <text evidence="2">The sequence shown here is derived from an EMBL/GenBank/DDBJ whole genome shotgun (WGS) entry which is preliminary data.</text>
</comment>
<name>A0A1E2V9F5_9GAMM</name>
<dbReference type="EMBL" id="MDTQ01000001">
    <property type="protein sequence ID" value="ODC03649.1"/>
    <property type="molecule type" value="Genomic_DNA"/>
</dbReference>
<dbReference type="SUPFAM" id="SSF141868">
    <property type="entry name" value="EAL domain-like"/>
    <property type="match status" value="1"/>
</dbReference>
<accession>A0A1E2V9F5</accession>
<organism evidence="2 3">
    <name type="scientific">Terasakiispira papahanaumokuakeensis</name>
    <dbReference type="NCBI Taxonomy" id="197479"/>
    <lineage>
        <taxon>Bacteria</taxon>
        <taxon>Pseudomonadati</taxon>
        <taxon>Pseudomonadota</taxon>
        <taxon>Gammaproteobacteria</taxon>
        <taxon>Oceanospirillales</taxon>
        <taxon>Terasakiispira</taxon>
    </lineage>
</organism>
<evidence type="ECO:0000313" key="2">
    <source>
        <dbReference type="EMBL" id="ODC03649.1"/>
    </source>
</evidence>
<gene>
    <name evidence="2" type="ORF">BFW38_08920</name>
</gene>
<sequence>MSESHYCAALQPVCDVRRQHIADEIHYRHSVEDAHAKLDNDTIATARILNTVFYDIGLDALVGDRLVFVSAPLQWVVRPHLLPGPAERIWLNVSADEVLDSRALEAFKVAREAGYHLVVSAETVLETPELEDDAVLKSAVDMICCSAEALPDQAHLTRWQQLGLHLMATDVASIKHFEQCQAAGISWFQGQDVAQPEIHSETQQSKTGNRSVELKLLSLLCREDTDTADLEPVLLQSPDLCLKLLQYVNSSALRREKSITAVKDALTMMGNERLKKLLTTLVLSSSRPVAKLAIPQALTRAAMCRSLARGYAELDEDEAFTVGLFSMMDILSGRPLPAVIQASGLSETTCQAILNYQGELGRILLLVIQFEKANLHHVKMSAMHKLNHLYLKARVWAQDLLVSTGAG</sequence>
<dbReference type="AlphaFoldDB" id="A0A1E2V9F5"/>
<dbReference type="PANTHER" id="PTHR33525:SF4">
    <property type="entry name" value="CYCLIC DI-GMP PHOSPHODIESTERASE CDGJ"/>
    <property type="match status" value="1"/>
</dbReference>
<dbReference type="STRING" id="197479.BFW38_08920"/>
<dbReference type="InterPro" id="IPR052340">
    <property type="entry name" value="RNase_Y/CdgJ"/>
</dbReference>
<proteinExistence type="predicted"/>
<protein>
    <recommendedName>
        <fullName evidence="1">HDOD domain-containing protein</fullName>
    </recommendedName>
</protein>
<dbReference type="PROSITE" id="PS51833">
    <property type="entry name" value="HDOD"/>
    <property type="match status" value="1"/>
</dbReference>
<evidence type="ECO:0000313" key="3">
    <source>
        <dbReference type="Proteomes" id="UP000094291"/>
    </source>
</evidence>
<dbReference type="InterPro" id="IPR013976">
    <property type="entry name" value="HDOD"/>
</dbReference>
<dbReference type="Gene3D" id="1.10.3210.10">
    <property type="entry name" value="Hypothetical protein af1432"/>
    <property type="match status" value="1"/>
</dbReference>
<dbReference type="RefSeq" id="WP_068998065.1">
    <property type="nucleotide sequence ID" value="NZ_MDTQ01000001.1"/>
</dbReference>
<dbReference type="Pfam" id="PF08668">
    <property type="entry name" value="HDOD"/>
    <property type="match status" value="1"/>
</dbReference>
<keyword evidence="3" id="KW-1185">Reference proteome</keyword>
<dbReference type="Proteomes" id="UP000094291">
    <property type="component" value="Unassembled WGS sequence"/>
</dbReference>
<dbReference type="OrthoDB" id="9804751at2"/>
<dbReference type="InterPro" id="IPR035919">
    <property type="entry name" value="EAL_sf"/>
</dbReference>
<dbReference type="SUPFAM" id="SSF109604">
    <property type="entry name" value="HD-domain/PDEase-like"/>
    <property type="match status" value="1"/>
</dbReference>